<organism evidence="2">
    <name type="scientific">Timema monikensis</name>
    <dbReference type="NCBI Taxonomy" id="170555"/>
    <lineage>
        <taxon>Eukaryota</taxon>
        <taxon>Metazoa</taxon>
        <taxon>Ecdysozoa</taxon>
        <taxon>Arthropoda</taxon>
        <taxon>Hexapoda</taxon>
        <taxon>Insecta</taxon>
        <taxon>Pterygota</taxon>
        <taxon>Neoptera</taxon>
        <taxon>Polyneoptera</taxon>
        <taxon>Phasmatodea</taxon>
        <taxon>Timematodea</taxon>
        <taxon>Timematoidea</taxon>
        <taxon>Timematidae</taxon>
        <taxon>Timema</taxon>
    </lineage>
</organism>
<accession>A0A7R9HHJ8</accession>
<dbReference type="PANTHER" id="PTHR47055:SF3">
    <property type="entry name" value="PHORBOL-ESTER_DAG-TYPE DOMAIN-CONTAINING PROTEIN"/>
    <property type="match status" value="1"/>
</dbReference>
<dbReference type="InterPro" id="IPR052638">
    <property type="entry name" value="PiggyBac_TE-derived"/>
</dbReference>
<dbReference type="Pfam" id="PF13843">
    <property type="entry name" value="DDE_Tnp_1_7"/>
    <property type="match status" value="1"/>
</dbReference>
<protein>
    <recommendedName>
        <fullName evidence="1">PiggyBac transposable element-derived protein domain-containing protein</fullName>
    </recommendedName>
</protein>
<dbReference type="InterPro" id="IPR029526">
    <property type="entry name" value="PGBD"/>
</dbReference>
<dbReference type="AlphaFoldDB" id="A0A7R9HHJ8"/>
<evidence type="ECO:0000313" key="2">
    <source>
        <dbReference type="EMBL" id="CAD7423115.1"/>
    </source>
</evidence>
<feature type="domain" description="PiggyBac transposable element-derived protein" evidence="1">
    <location>
        <begin position="1"/>
        <end position="218"/>
    </location>
</feature>
<proteinExistence type="predicted"/>
<name>A0A7R9HHJ8_9NEOP</name>
<evidence type="ECO:0000259" key="1">
    <source>
        <dbReference type="Pfam" id="PF13843"/>
    </source>
</evidence>
<gene>
    <name evidence="2" type="ORF">TMSB3V08_LOCUS111</name>
</gene>
<sequence>MYWETSSDTHNEEVSKAMSRNTFEDILKYLHVCDNLTLDENDKFGKVRPLWLLPNKRWIHAFPKDANVSIDEAMVPYYGHHGAKIQIHIHGKAISFGYKVWCLCSRLGYLVQEEPYQGASTGNTNLELGVGGAVLTNFHMDSTAYILDNFFTSVRLLEELKSKGHYCTGTIRSNRIEKASLEEVSTLKKKVRGSYSQLTDTDSGITLIRYHDSNIVTYSIRVAPGTSPKRLKKRVCDDIRLDGLNLVIVKIMTQIRCGECHKNTTMKCKKFNVGCHVHCSEMFHSR</sequence>
<dbReference type="PANTHER" id="PTHR47055">
    <property type="entry name" value="DDE_TNP_1_7 DOMAIN-CONTAINING PROTEIN"/>
    <property type="match status" value="1"/>
</dbReference>
<dbReference type="GO" id="GO:0043565">
    <property type="term" value="F:sequence-specific DNA binding"/>
    <property type="evidence" value="ECO:0007669"/>
    <property type="project" value="TreeGrafter"/>
</dbReference>
<dbReference type="EMBL" id="OB792643">
    <property type="protein sequence ID" value="CAD7423115.1"/>
    <property type="molecule type" value="Genomic_DNA"/>
</dbReference>
<reference evidence="2" key="1">
    <citation type="submission" date="2020-11" db="EMBL/GenBank/DDBJ databases">
        <authorList>
            <person name="Tran Van P."/>
        </authorList>
    </citation>
    <scope>NUCLEOTIDE SEQUENCE</scope>
</reference>